<dbReference type="EMBL" id="NSJZ01000027">
    <property type="protein sequence ID" value="PAU95966.1"/>
    <property type="molecule type" value="Genomic_DNA"/>
</dbReference>
<dbReference type="Gene3D" id="3.40.50.1820">
    <property type="entry name" value="alpha/beta hydrolase"/>
    <property type="match status" value="1"/>
</dbReference>
<feature type="domain" description="AB hydrolase-1" evidence="1">
    <location>
        <begin position="23"/>
        <end position="240"/>
    </location>
</feature>
<protein>
    <submittedName>
        <fullName evidence="2">Alpha/beta hydrolase</fullName>
    </submittedName>
</protein>
<organism evidence="2 3">
    <name type="scientific">Paracoccus salipaludis</name>
    <dbReference type="NCBI Taxonomy" id="2032623"/>
    <lineage>
        <taxon>Bacteria</taxon>
        <taxon>Pseudomonadati</taxon>
        <taxon>Pseudomonadota</taxon>
        <taxon>Alphaproteobacteria</taxon>
        <taxon>Rhodobacterales</taxon>
        <taxon>Paracoccaceae</taxon>
        <taxon>Paracoccus</taxon>
    </lineage>
</organism>
<dbReference type="Proteomes" id="UP000218023">
    <property type="component" value="Unassembled WGS sequence"/>
</dbReference>
<dbReference type="SUPFAM" id="SSF53474">
    <property type="entry name" value="alpha/beta-Hydrolases"/>
    <property type="match status" value="1"/>
</dbReference>
<proteinExistence type="predicted"/>
<gene>
    <name evidence="2" type="ORF">CK240_16160</name>
</gene>
<dbReference type="InterPro" id="IPR050266">
    <property type="entry name" value="AB_hydrolase_sf"/>
</dbReference>
<dbReference type="InterPro" id="IPR000073">
    <property type="entry name" value="AB_hydrolase_1"/>
</dbReference>
<evidence type="ECO:0000313" key="2">
    <source>
        <dbReference type="EMBL" id="PAU95966.1"/>
    </source>
</evidence>
<dbReference type="PANTHER" id="PTHR43798">
    <property type="entry name" value="MONOACYLGLYCEROL LIPASE"/>
    <property type="match status" value="1"/>
</dbReference>
<evidence type="ECO:0000313" key="3">
    <source>
        <dbReference type="Proteomes" id="UP000218023"/>
    </source>
</evidence>
<dbReference type="PANTHER" id="PTHR43798:SF33">
    <property type="entry name" value="HYDROLASE, PUTATIVE (AFU_ORTHOLOGUE AFUA_2G14860)-RELATED"/>
    <property type="match status" value="1"/>
</dbReference>
<accession>A0A2A2GE96</accession>
<comment type="caution">
    <text evidence="2">The sequence shown here is derived from an EMBL/GenBank/DDBJ whole genome shotgun (WGS) entry which is preliminary data.</text>
</comment>
<dbReference type="AlphaFoldDB" id="A0A2A2GE96"/>
<dbReference type="GO" id="GO:0016020">
    <property type="term" value="C:membrane"/>
    <property type="evidence" value="ECO:0007669"/>
    <property type="project" value="TreeGrafter"/>
</dbReference>
<reference evidence="2 3" key="1">
    <citation type="submission" date="2017-09" db="EMBL/GenBank/DDBJ databases">
        <title>Paracoccus alkalisoli sp. nov., isolated from saline alkaline soil.</title>
        <authorList>
            <person name="Dong X."/>
            <person name="Zhang G."/>
        </authorList>
    </citation>
    <scope>NUCLEOTIDE SEQUENCE [LARGE SCALE GENOMIC DNA]</scope>
    <source>
        <strain evidence="2 3">WN007</strain>
    </source>
</reference>
<name>A0A2A2GE96_9RHOB</name>
<dbReference type="GO" id="GO:0016787">
    <property type="term" value="F:hydrolase activity"/>
    <property type="evidence" value="ECO:0007669"/>
    <property type="project" value="UniProtKB-KW"/>
</dbReference>
<dbReference type="OrthoDB" id="9808398at2"/>
<evidence type="ECO:0000259" key="1">
    <source>
        <dbReference type="Pfam" id="PF00561"/>
    </source>
</evidence>
<keyword evidence="2" id="KW-0378">Hydrolase</keyword>
<dbReference type="PRINTS" id="PR00111">
    <property type="entry name" value="ABHYDROLASE"/>
</dbReference>
<dbReference type="InterPro" id="IPR029058">
    <property type="entry name" value="AB_hydrolase_fold"/>
</dbReference>
<dbReference type="RefSeq" id="WP_095641351.1">
    <property type="nucleotide sequence ID" value="NZ_NSJZ01000027.1"/>
</dbReference>
<dbReference type="Pfam" id="PF00561">
    <property type="entry name" value="Abhydrolase_1"/>
    <property type="match status" value="1"/>
</dbReference>
<keyword evidence="3" id="KW-1185">Reference proteome</keyword>
<sequence length="257" mass="28396">MRRGSFEHDNLIFSFLDSGGDGKPLLALHGHWMGASDFEDLAADLAPMWRVVALDQRGFGESDHTDRHALLAYVSDALALLDHLGITAPMPVIGHSFGGIVAYHMAAQHPQRVACMVIEDIGVEIEDDSAPFVTPWAGTYRLREELEAKLGPRLAPYLQKSIQRCPEGWRLNFEPDEFLRSERATNGDHWSVWLASRCPALVVGGRASRVCDSEHLKAMADKRTHTTLALLDAGHSVHVDARKEFAKACQTFMGSAQ</sequence>